<dbReference type="eggNOG" id="KOG1812">
    <property type="taxonomic scope" value="Eukaryota"/>
</dbReference>
<dbReference type="Pfam" id="PF22605">
    <property type="entry name" value="IBR_2"/>
    <property type="match status" value="1"/>
</dbReference>
<dbReference type="InterPro" id="IPR013087">
    <property type="entry name" value="Znf_C2H2_type"/>
</dbReference>
<dbReference type="CDD" id="cd22585">
    <property type="entry name" value="Rcat_RBR_DEAH12-like"/>
    <property type="match status" value="1"/>
</dbReference>
<evidence type="ECO:0000256" key="3">
    <source>
        <dbReference type="ARBA" id="ARBA00012251"/>
    </source>
</evidence>
<dbReference type="GO" id="GO:0097039">
    <property type="term" value="P:protein linear polyubiquitination"/>
    <property type="evidence" value="ECO:0007669"/>
    <property type="project" value="TreeGrafter"/>
</dbReference>
<feature type="domain" description="RING-type" evidence="12">
    <location>
        <begin position="532"/>
        <end position="746"/>
    </location>
</feature>
<dbReference type="EMBL" id="KB707075">
    <property type="protein sequence ID" value="EMR64439.1"/>
    <property type="molecule type" value="Genomic_DNA"/>
</dbReference>
<keyword evidence="14" id="KW-1185">Reference proteome</keyword>
<dbReference type="InterPro" id="IPR051628">
    <property type="entry name" value="LUBAC_E3_Ligases"/>
</dbReference>
<keyword evidence="7 10" id="KW-0863">Zinc-finger</keyword>
<dbReference type="OrthoDB" id="1431934at2759"/>
<dbReference type="KEGG" id="ela:UCREL1_8597"/>
<dbReference type="InterPro" id="IPR044066">
    <property type="entry name" value="TRIAD_supradom"/>
</dbReference>
<evidence type="ECO:0000256" key="4">
    <source>
        <dbReference type="ARBA" id="ARBA00022679"/>
    </source>
</evidence>
<evidence type="ECO:0000256" key="9">
    <source>
        <dbReference type="ARBA" id="ARBA00022833"/>
    </source>
</evidence>
<gene>
    <name evidence="13" type="ORF">UCREL1_8597</name>
</gene>
<evidence type="ECO:0000313" key="14">
    <source>
        <dbReference type="Proteomes" id="UP000012174"/>
    </source>
</evidence>
<evidence type="ECO:0000259" key="11">
    <source>
        <dbReference type="PROSITE" id="PS50089"/>
    </source>
</evidence>
<evidence type="ECO:0000256" key="8">
    <source>
        <dbReference type="ARBA" id="ARBA00022786"/>
    </source>
</evidence>
<dbReference type="PANTHER" id="PTHR22770">
    <property type="entry name" value="UBIQUITIN CONJUGATING ENZYME 7 INTERACTING PROTEIN-RELATED"/>
    <property type="match status" value="1"/>
</dbReference>
<evidence type="ECO:0000256" key="2">
    <source>
        <dbReference type="ARBA" id="ARBA00004906"/>
    </source>
</evidence>
<dbReference type="PANTHER" id="PTHR22770:SF13">
    <property type="entry name" value="RING-TYPE DOMAIN-CONTAINING PROTEIN"/>
    <property type="match status" value="1"/>
</dbReference>
<dbReference type="EC" id="2.3.2.31" evidence="3"/>
<evidence type="ECO:0000256" key="6">
    <source>
        <dbReference type="ARBA" id="ARBA00022737"/>
    </source>
</evidence>
<evidence type="ECO:0000313" key="13">
    <source>
        <dbReference type="EMBL" id="EMR64439.1"/>
    </source>
</evidence>
<dbReference type="Pfam" id="PF01485">
    <property type="entry name" value="IBR"/>
    <property type="match status" value="1"/>
</dbReference>
<keyword evidence="9" id="KW-0862">Zinc</keyword>
<dbReference type="OMA" id="PGSHICP"/>
<evidence type="ECO:0000256" key="7">
    <source>
        <dbReference type="ARBA" id="ARBA00022771"/>
    </source>
</evidence>
<evidence type="ECO:0000256" key="10">
    <source>
        <dbReference type="PROSITE-ProRule" id="PRU00175"/>
    </source>
</evidence>
<dbReference type="InterPro" id="IPR013083">
    <property type="entry name" value="Znf_RING/FYVE/PHD"/>
</dbReference>
<keyword evidence="5" id="KW-0479">Metal-binding</keyword>
<dbReference type="InterPro" id="IPR054694">
    <property type="entry name" value="Parkin-like_IBR"/>
</dbReference>
<comment type="catalytic activity">
    <reaction evidence="1">
        <text>[E2 ubiquitin-conjugating enzyme]-S-ubiquitinyl-L-cysteine + [acceptor protein]-L-lysine = [E2 ubiquitin-conjugating enzyme]-L-cysteine + [acceptor protein]-N(6)-ubiquitinyl-L-lysine.</text>
        <dbReference type="EC" id="2.3.2.31"/>
    </reaction>
</comment>
<keyword evidence="4" id="KW-0808">Transferase</keyword>
<organism evidence="13 14">
    <name type="scientific">Eutypa lata (strain UCR-EL1)</name>
    <name type="common">Grapevine dieback disease fungus</name>
    <name type="synonym">Eutypa armeniacae</name>
    <dbReference type="NCBI Taxonomy" id="1287681"/>
    <lineage>
        <taxon>Eukaryota</taxon>
        <taxon>Fungi</taxon>
        <taxon>Dikarya</taxon>
        <taxon>Ascomycota</taxon>
        <taxon>Pezizomycotina</taxon>
        <taxon>Sordariomycetes</taxon>
        <taxon>Xylariomycetidae</taxon>
        <taxon>Xylariales</taxon>
        <taxon>Diatrypaceae</taxon>
        <taxon>Eutypa</taxon>
    </lineage>
</organism>
<dbReference type="PROSITE" id="PS51873">
    <property type="entry name" value="TRIAD"/>
    <property type="match status" value="1"/>
</dbReference>
<feature type="domain" description="RING-type" evidence="11">
    <location>
        <begin position="536"/>
        <end position="582"/>
    </location>
</feature>
<keyword evidence="6" id="KW-0677">Repeat</keyword>
<dbReference type="PROSITE" id="PS50089">
    <property type="entry name" value="ZF_RING_2"/>
    <property type="match status" value="1"/>
</dbReference>
<sequence length="750" mass="81601">MIRDLECLAISSSADDAQPTHEKVNRTLGGALVHFEAGARITKVLFASDFSAIHISGLPRDSTSETILALLRSHGLDTSNVSNVRVNRGAGISSARVQAEDPGFAKAAGIKLGPQNASSRAALGIQAVPAPVGISTASDSSALRVDCKKVHCSWHKASKTVWLNFGNGDIADRVAKKFKDGKYRILDQIVHPNDPTRGGGGRHNPKAWTVCLTEVPAAATRTDVVNSIRLQSDKPRDVHLGEPTYKADADTCSAVVQSLFTAVGPLEWWELTPDTTGKRMKASARFLNEEDAKEAAKTLNNSALPFHKTAKLTVQIVHSAKFKVSSVIFETVQSQIKANIQDWKQLHLHYIAYPEPDPPKWYRVLKIEGESPSGVAAAKDTIANILAGVVARDGTGVLWHPSLRGNGAILEKLKELQKKTGILIVRNKAKSQLRLYGPQKRCEEVPALIAGILGAEGSEEFAIELSTQQFHWACQGGFKKIISELGPNNVNFDVISTPKRITITGTAVEHDVALSIVNGKEAPSRSRKVETNAQDCSVCWTEAENPVQTQCNHVYCLDCFENLCLSASTQDASVQVRCAGDSNNCAKTLGLPELQEHLSSSAFEELLEQSFASYVRRHPNLLRHCPSPECEYVYRIGGAAKMHTCPSCFVPVCTGCQAQHGDMSCTDYQEVSSGRHAANEKLKREMGIKDCPKCKTPLEKTDGCDHMICQCGAHICWVCLETFQTSGDCYDHMKARHGGIGLDHYQGMFG</sequence>
<evidence type="ECO:0000259" key="12">
    <source>
        <dbReference type="PROSITE" id="PS51873"/>
    </source>
</evidence>
<accession>M7SDY2</accession>
<reference evidence="14" key="1">
    <citation type="journal article" date="2013" name="Genome Announc.">
        <title>Draft genome sequence of the grapevine dieback fungus Eutypa lata UCR-EL1.</title>
        <authorList>
            <person name="Blanco-Ulate B."/>
            <person name="Rolshausen P.E."/>
            <person name="Cantu D."/>
        </authorList>
    </citation>
    <scope>NUCLEOTIDE SEQUENCE [LARGE SCALE GENOMIC DNA]</scope>
    <source>
        <strain evidence="14">UCR-EL1</strain>
    </source>
</reference>
<dbReference type="InterPro" id="IPR001841">
    <property type="entry name" value="Znf_RING"/>
</dbReference>
<dbReference type="PROSITE" id="PS00028">
    <property type="entry name" value="ZINC_FINGER_C2H2_1"/>
    <property type="match status" value="1"/>
</dbReference>
<protein>
    <recommendedName>
        <fullName evidence="3">RBR-type E3 ubiquitin transferase</fullName>
        <ecNumber evidence="3">2.3.2.31</ecNumber>
    </recommendedName>
</protein>
<dbReference type="Proteomes" id="UP000012174">
    <property type="component" value="Unassembled WGS sequence"/>
</dbReference>
<dbReference type="Gene3D" id="1.20.120.1750">
    <property type="match status" value="1"/>
</dbReference>
<dbReference type="GO" id="GO:0043161">
    <property type="term" value="P:proteasome-mediated ubiquitin-dependent protein catabolic process"/>
    <property type="evidence" value="ECO:0007669"/>
    <property type="project" value="TreeGrafter"/>
</dbReference>
<dbReference type="GO" id="GO:0043130">
    <property type="term" value="F:ubiquitin binding"/>
    <property type="evidence" value="ECO:0007669"/>
    <property type="project" value="TreeGrafter"/>
</dbReference>
<evidence type="ECO:0000256" key="5">
    <source>
        <dbReference type="ARBA" id="ARBA00022723"/>
    </source>
</evidence>
<proteinExistence type="predicted"/>
<dbReference type="GO" id="GO:0000151">
    <property type="term" value="C:ubiquitin ligase complex"/>
    <property type="evidence" value="ECO:0007669"/>
    <property type="project" value="TreeGrafter"/>
</dbReference>
<keyword evidence="8" id="KW-0833">Ubl conjugation pathway</keyword>
<dbReference type="SUPFAM" id="SSF57850">
    <property type="entry name" value="RING/U-box"/>
    <property type="match status" value="3"/>
</dbReference>
<dbReference type="SMART" id="SM00647">
    <property type="entry name" value="IBR"/>
    <property type="match status" value="2"/>
</dbReference>
<evidence type="ECO:0000256" key="1">
    <source>
        <dbReference type="ARBA" id="ARBA00001798"/>
    </source>
</evidence>
<dbReference type="HOGENOM" id="CLU_004235_1_0_1"/>
<dbReference type="STRING" id="1287681.M7SDY2"/>
<dbReference type="InterPro" id="IPR002867">
    <property type="entry name" value="IBR_dom"/>
</dbReference>
<dbReference type="Gene3D" id="3.30.40.10">
    <property type="entry name" value="Zinc/RING finger domain, C3HC4 (zinc finger)"/>
    <property type="match status" value="1"/>
</dbReference>
<dbReference type="GO" id="GO:0061630">
    <property type="term" value="F:ubiquitin protein ligase activity"/>
    <property type="evidence" value="ECO:0007669"/>
    <property type="project" value="UniProtKB-EC"/>
</dbReference>
<dbReference type="CDD" id="cd20335">
    <property type="entry name" value="BRcat_RBR"/>
    <property type="match status" value="1"/>
</dbReference>
<dbReference type="AlphaFoldDB" id="M7SDY2"/>
<name>M7SDY2_EUTLA</name>
<comment type="pathway">
    <text evidence="2">Protein modification; protein ubiquitination.</text>
</comment>
<dbReference type="GO" id="GO:0008270">
    <property type="term" value="F:zinc ion binding"/>
    <property type="evidence" value="ECO:0007669"/>
    <property type="project" value="UniProtKB-KW"/>
</dbReference>